<evidence type="ECO:0000313" key="2">
    <source>
        <dbReference type="Proteomes" id="UP000216113"/>
    </source>
</evidence>
<organism evidence="1 2">
    <name type="scientific">Pseudomonas fragi</name>
    <dbReference type="NCBI Taxonomy" id="296"/>
    <lineage>
        <taxon>Bacteria</taxon>
        <taxon>Pseudomonadati</taxon>
        <taxon>Pseudomonadota</taxon>
        <taxon>Gammaproteobacteria</taxon>
        <taxon>Pseudomonadales</taxon>
        <taxon>Pseudomonadaceae</taxon>
        <taxon>Pseudomonas</taxon>
    </lineage>
</organism>
<dbReference type="AlphaFoldDB" id="A0A266LT62"/>
<gene>
    <name evidence="1" type="ORF">CJF43_17220</name>
</gene>
<reference evidence="1 2" key="1">
    <citation type="submission" date="2017-08" db="EMBL/GenBank/DDBJ databases">
        <title>Genomic and metabolic characterisation of spoilage-associated Pseudomonas species.</title>
        <authorList>
            <person name="Stanborough T."/>
            <person name="Fegan N."/>
            <person name="Powell S.M."/>
            <person name="Singh T."/>
            <person name="Tamplin M.L."/>
            <person name="Chandry P.S."/>
        </authorList>
    </citation>
    <scope>NUCLEOTIDE SEQUENCE [LARGE SCALE GENOMIC DNA]</scope>
    <source>
        <strain evidence="1 2">F1820</strain>
    </source>
</reference>
<comment type="caution">
    <text evidence="1">The sequence shown here is derived from an EMBL/GenBank/DDBJ whole genome shotgun (WGS) entry which is preliminary data.</text>
</comment>
<evidence type="ECO:0000313" key="1">
    <source>
        <dbReference type="EMBL" id="OZY40577.1"/>
    </source>
</evidence>
<dbReference type="EMBL" id="NQKL01000014">
    <property type="protein sequence ID" value="OZY40577.1"/>
    <property type="molecule type" value="Genomic_DNA"/>
</dbReference>
<dbReference type="RefSeq" id="WP_095030209.1">
    <property type="nucleotide sequence ID" value="NZ_NQKL01000014.1"/>
</dbReference>
<sequence length="94" mass="11074">MNTIKTEPTYTNKNFTELMTMGFKIEIRHGRNGQRRIYLNNKYNERITDPAEPKKSIFMDFYDNKGKSITPETSRNNSHLDVALKYLLTKAKQL</sequence>
<accession>A0A266LT62</accession>
<dbReference type="Proteomes" id="UP000216113">
    <property type="component" value="Unassembled WGS sequence"/>
</dbReference>
<proteinExistence type="predicted"/>
<protein>
    <submittedName>
        <fullName evidence="1">Uncharacterized protein</fullName>
    </submittedName>
</protein>
<name>A0A266LT62_PSEFR</name>